<evidence type="ECO:0000256" key="2">
    <source>
        <dbReference type="ARBA" id="ARBA00022723"/>
    </source>
</evidence>
<dbReference type="GO" id="GO:0046872">
    <property type="term" value="F:metal ion binding"/>
    <property type="evidence" value="ECO:0007669"/>
    <property type="project" value="UniProtKB-KW"/>
</dbReference>
<accession>A0A3M8DV82</accession>
<evidence type="ECO:0000313" key="5">
    <source>
        <dbReference type="EMBL" id="RNB92006.1"/>
    </source>
</evidence>
<evidence type="ECO:0000259" key="4">
    <source>
        <dbReference type="SMART" id="SM00863"/>
    </source>
</evidence>
<dbReference type="Pfam" id="PF07973">
    <property type="entry name" value="tRNA_SAD"/>
    <property type="match status" value="1"/>
</dbReference>
<comment type="caution">
    <text evidence="5">The sequence shown here is derived from an EMBL/GenBank/DDBJ whole genome shotgun (WGS) entry which is preliminary data.</text>
</comment>
<keyword evidence="2" id="KW-0479">Metal-binding</keyword>
<dbReference type="GO" id="GO:0043039">
    <property type="term" value="P:tRNA aminoacylation"/>
    <property type="evidence" value="ECO:0007669"/>
    <property type="project" value="InterPro"/>
</dbReference>
<dbReference type="SUPFAM" id="SSF50447">
    <property type="entry name" value="Translation proteins"/>
    <property type="match status" value="1"/>
</dbReference>
<comment type="cofactor">
    <cofactor evidence="1">
        <name>Zn(2+)</name>
        <dbReference type="ChEBI" id="CHEBI:29105"/>
    </cofactor>
</comment>
<dbReference type="RefSeq" id="WP_122916668.1">
    <property type="nucleotide sequence ID" value="NZ_RHHQ01000004.1"/>
</dbReference>
<dbReference type="InterPro" id="IPR012947">
    <property type="entry name" value="tRNA_SAD"/>
</dbReference>
<dbReference type="GO" id="GO:0002161">
    <property type="term" value="F:aminoacyl-tRNA deacylase activity"/>
    <property type="evidence" value="ECO:0007669"/>
    <property type="project" value="UniProtKB-ARBA"/>
</dbReference>
<name>A0A3M8DV82_9BACL</name>
<dbReference type="Proteomes" id="UP000271031">
    <property type="component" value="Unassembled WGS sequence"/>
</dbReference>
<dbReference type="PANTHER" id="PTHR43462:SF1">
    <property type="entry name" value="ALANYL-TRNA EDITING PROTEIN AARSD1"/>
    <property type="match status" value="1"/>
</dbReference>
<dbReference type="InterPro" id="IPR009000">
    <property type="entry name" value="Transl_B-barrel_sf"/>
</dbReference>
<evidence type="ECO:0000256" key="3">
    <source>
        <dbReference type="ARBA" id="ARBA00022833"/>
    </source>
</evidence>
<keyword evidence="3" id="KW-0862">Zinc</keyword>
<gene>
    <name evidence="5" type="ORF">EDM56_04445</name>
</gene>
<reference evidence="5 6" key="1">
    <citation type="submission" date="2018-10" db="EMBL/GenBank/DDBJ databases">
        <title>Phylogenomics of Brevibacillus.</title>
        <authorList>
            <person name="Dunlap C."/>
        </authorList>
    </citation>
    <scope>NUCLEOTIDE SEQUENCE [LARGE SCALE GENOMIC DNA]</scope>
    <source>
        <strain evidence="5 6">JCM 15716</strain>
    </source>
</reference>
<feature type="domain" description="Threonyl/alanyl tRNA synthetase SAD" evidence="4">
    <location>
        <begin position="166"/>
        <end position="208"/>
    </location>
</feature>
<dbReference type="Gene3D" id="2.40.30.130">
    <property type="match status" value="1"/>
</dbReference>
<dbReference type="InterPro" id="IPR018163">
    <property type="entry name" value="Thr/Ala-tRNA-synth_IIc_edit"/>
</dbReference>
<dbReference type="EMBL" id="RHHQ01000004">
    <property type="protein sequence ID" value="RNB92006.1"/>
    <property type="molecule type" value="Genomic_DNA"/>
</dbReference>
<dbReference type="SMART" id="SM00863">
    <property type="entry name" value="tRNA_SAD"/>
    <property type="match status" value="1"/>
</dbReference>
<evidence type="ECO:0000313" key="6">
    <source>
        <dbReference type="Proteomes" id="UP000271031"/>
    </source>
</evidence>
<dbReference type="SUPFAM" id="SSF55186">
    <property type="entry name" value="ThrRS/AlaRS common domain"/>
    <property type="match status" value="1"/>
</dbReference>
<organism evidence="5 6">
    <name type="scientific">Brevibacillus fluminis</name>
    <dbReference type="NCBI Taxonomy" id="511487"/>
    <lineage>
        <taxon>Bacteria</taxon>
        <taxon>Bacillati</taxon>
        <taxon>Bacillota</taxon>
        <taxon>Bacilli</taxon>
        <taxon>Bacillales</taxon>
        <taxon>Paenibacillaceae</taxon>
        <taxon>Brevibacillus</taxon>
    </lineage>
</organism>
<dbReference type="GO" id="GO:0005524">
    <property type="term" value="F:ATP binding"/>
    <property type="evidence" value="ECO:0007669"/>
    <property type="project" value="InterPro"/>
</dbReference>
<dbReference type="GO" id="GO:0004812">
    <property type="term" value="F:aminoacyl-tRNA ligase activity"/>
    <property type="evidence" value="ECO:0007669"/>
    <property type="project" value="InterPro"/>
</dbReference>
<dbReference type="InterPro" id="IPR051335">
    <property type="entry name" value="Alanyl-tRNA_Editing_Enzymes"/>
</dbReference>
<dbReference type="OrthoDB" id="9812949at2"/>
<protein>
    <submittedName>
        <fullName evidence="5">Alanyl-tRNA editing protein</fullName>
    </submittedName>
</protein>
<evidence type="ECO:0000256" key="1">
    <source>
        <dbReference type="ARBA" id="ARBA00001947"/>
    </source>
</evidence>
<dbReference type="PANTHER" id="PTHR43462">
    <property type="entry name" value="ALANYL-TRNA EDITING PROTEIN"/>
    <property type="match status" value="1"/>
</dbReference>
<sequence>MVKKIFWEDPYQTKLDTTVKTVEGNEVTLSETILYALAGGQESDAGTIGGYPVLQARKAGQEIVYTLEDGHRLTPGMAVSTEVDWDRRYKLMRLHFAAEIILELVYQNFGPITKIGAHIAQEKARIDFEWEENIANSFTLLTEKAHALIGADHPIISAFSDPEVERRYWEISGFARVSCGGTHLKRTGEVGQLRLKRNNIGKGKERIEITLVQPDVTG</sequence>
<dbReference type="AlphaFoldDB" id="A0A3M8DV82"/>
<proteinExistence type="predicted"/>
<dbReference type="Gene3D" id="3.30.980.10">
    <property type="entry name" value="Threonyl-trna Synthetase, Chain A, domain 2"/>
    <property type="match status" value="1"/>
</dbReference>
<keyword evidence="6" id="KW-1185">Reference proteome</keyword>